<name>A0A9P0Q9F5_ACAOB</name>
<organism evidence="1 2">
    <name type="scientific">Acanthoscelides obtectus</name>
    <name type="common">Bean weevil</name>
    <name type="synonym">Bruchus obtectus</name>
    <dbReference type="NCBI Taxonomy" id="200917"/>
    <lineage>
        <taxon>Eukaryota</taxon>
        <taxon>Metazoa</taxon>
        <taxon>Ecdysozoa</taxon>
        <taxon>Arthropoda</taxon>
        <taxon>Hexapoda</taxon>
        <taxon>Insecta</taxon>
        <taxon>Pterygota</taxon>
        <taxon>Neoptera</taxon>
        <taxon>Endopterygota</taxon>
        <taxon>Coleoptera</taxon>
        <taxon>Polyphaga</taxon>
        <taxon>Cucujiformia</taxon>
        <taxon>Chrysomeloidea</taxon>
        <taxon>Chrysomelidae</taxon>
        <taxon>Bruchinae</taxon>
        <taxon>Bruchini</taxon>
        <taxon>Acanthoscelides</taxon>
    </lineage>
</organism>
<keyword evidence="2" id="KW-1185">Reference proteome</keyword>
<reference evidence="1" key="1">
    <citation type="submission" date="2022-03" db="EMBL/GenBank/DDBJ databases">
        <authorList>
            <person name="Sayadi A."/>
        </authorList>
    </citation>
    <scope>NUCLEOTIDE SEQUENCE</scope>
</reference>
<evidence type="ECO:0000313" key="1">
    <source>
        <dbReference type="EMBL" id="CAH2015901.1"/>
    </source>
</evidence>
<sequence>MAYCTIVIASLASQENVRIYEGFHFFFGVEYFEMHITWTDRQYAAKTYHQRKIQIVVLDLNPLSFPLVYLYWHSFHITVAAHTK</sequence>
<protein>
    <submittedName>
        <fullName evidence="1">Uncharacterized protein</fullName>
    </submittedName>
</protein>
<comment type="caution">
    <text evidence="1">The sequence shown here is derived from an EMBL/GenBank/DDBJ whole genome shotgun (WGS) entry which is preliminary data.</text>
</comment>
<dbReference type="AlphaFoldDB" id="A0A9P0Q9F5"/>
<dbReference type="EMBL" id="CAKOFQ010008767">
    <property type="protein sequence ID" value="CAH2015901.1"/>
    <property type="molecule type" value="Genomic_DNA"/>
</dbReference>
<dbReference type="Proteomes" id="UP001152888">
    <property type="component" value="Unassembled WGS sequence"/>
</dbReference>
<accession>A0A9P0Q9F5</accession>
<gene>
    <name evidence="1" type="ORF">ACAOBT_LOCUS35015</name>
</gene>
<evidence type="ECO:0000313" key="2">
    <source>
        <dbReference type="Proteomes" id="UP001152888"/>
    </source>
</evidence>
<proteinExistence type="predicted"/>